<keyword evidence="7" id="KW-0245">EGF-like domain</keyword>
<dbReference type="InterPro" id="IPR001762">
    <property type="entry name" value="Disintegrin_dom"/>
</dbReference>
<accession>A0A0D8Y764</accession>
<keyword evidence="4 9" id="KW-0472">Membrane</keyword>
<organism evidence="13 14">
    <name type="scientific">Dictyocaulus viviparus</name>
    <name type="common">Bovine lungworm</name>
    <dbReference type="NCBI Taxonomy" id="29172"/>
    <lineage>
        <taxon>Eukaryota</taxon>
        <taxon>Metazoa</taxon>
        <taxon>Ecdysozoa</taxon>
        <taxon>Nematoda</taxon>
        <taxon>Chromadorea</taxon>
        <taxon>Rhabditida</taxon>
        <taxon>Rhabditina</taxon>
        <taxon>Rhabditomorpha</taxon>
        <taxon>Strongyloidea</taxon>
        <taxon>Metastrongylidae</taxon>
        <taxon>Dictyocaulus</taxon>
    </lineage>
</organism>
<evidence type="ECO:0000256" key="3">
    <source>
        <dbReference type="ARBA" id="ARBA00022989"/>
    </source>
</evidence>
<sequence length="946" mass="105132">MYNVIVTSEEVLGNNVDFRQSATNKAFIATIPDGDYEVVHPFQIRDKNERMGIDTHNYFLKAAEHYQHVTIVIRSNAAGRIKLVLERNNLIFLNRTSFRKLDSIGEHGFPHRIENCYYQGTVAGDPSSFVALSSCNGLRGVIAFSNGSTYGVWPLDVGDRGRRHPHILYKTYWTKEARCGASLAPIEHVINRRVLTGHRRRHSRDLSKQTKYIELALIGDHEYVGFHFIISKCVVKQHRYSENESLTYMLEAVNIADFVTKDASVLFSGGSFANNEAINSVFRGICTARSTALVQSMDMFSAHWSGQMLAQSVGHLLGLEHDTPLCQCDVDATNQQCVMNDKPGKHGSAFAWQFSKCSIARMHGVWQSGHVQCLLNKPFQPSQHRECGNSIVDGSEECDCGTRETCTDPCCDPLTCTLRAHAQCAAHHKCCYRCELRSAGEICRIARSSCDVAEVCDGKSGNCPEDGYLVDGTACGRNGQCWRGNCSDLYHQCHEIWGENARIADEACFKQNTRGHEYANCGLSDVSGIYRSCQAEHIRCGTLHCQDGAMTPSNSSLRAFTFQFLQDEKQVQCKSIADESVGLVQDGSTCGSGRVCVAGSCVEMSSICVCYAGWTGVACDSRSNTTLSTRRGSSRNIVIIPSIAEGKTLDTATLLGILLIVGVVLLLLLVCLLFCYRRRSVVEIPTPSDEKLDESLQGQTQRSIKFGSMPSWRDEKRRRKSNKHVYGALNRITEADERDSASVRSRESGSQNAGSEVLFEPNHSIPYSHSDLSASNSERIPDHIYAESAVSRSSPYHMDHQIRMLSSWSKSPNASADHLAPTPLRLNNIKQLLRNLQNDELVDNLREESMELLNTRFPLETYESSYKPLIDGCGEEELSGIEADHDLGSNTESSRGYDLEQRGVELGQDCNESSSSPVNRNMCDFRQSPSLFNDSFKLEMSSSIHT</sequence>
<dbReference type="SUPFAM" id="SSF55486">
    <property type="entry name" value="Metalloproteases ('zincins'), catalytic domain"/>
    <property type="match status" value="1"/>
</dbReference>
<dbReference type="Pfam" id="PF00200">
    <property type="entry name" value="Disintegrin"/>
    <property type="match status" value="1"/>
</dbReference>
<evidence type="ECO:0000313" key="14">
    <source>
        <dbReference type="Proteomes" id="UP000053766"/>
    </source>
</evidence>
<dbReference type="InterPro" id="IPR036436">
    <property type="entry name" value="Disintegrin_dom_sf"/>
</dbReference>
<dbReference type="SMART" id="SM00608">
    <property type="entry name" value="ACR"/>
    <property type="match status" value="1"/>
</dbReference>
<keyword evidence="13" id="KW-0401">Integrin</keyword>
<evidence type="ECO:0000256" key="7">
    <source>
        <dbReference type="PROSITE-ProRule" id="PRU00076"/>
    </source>
</evidence>
<evidence type="ECO:0000256" key="4">
    <source>
        <dbReference type="ARBA" id="ARBA00023136"/>
    </source>
</evidence>
<evidence type="ECO:0000256" key="8">
    <source>
        <dbReference type="SAM" id="MobiDB-lite"/>
    </source>
</evidence>
<dbReference type="PROSITE" id="PS50026">
    <property type="entry name" value="EGF_3"/>
    <property type="match status" value="1"/>
</dbReference>
<feature type="region of interest" description="Disordered" evidence="8">
    <location>
        <begin position="707"/>
        <end position="761"/>
    </location>
</feature>
<dbReference type="FunFam" id="4.10.70.10:FF:000003">
    <property type="entry name" value="Disintegrin and metalloproteinase domain-containing protein 17"/>
    <property type="match status" value="1"/>
</dbReference>
<dbReference type="GO" id="GO:0004222">
    <property type="term" value="F:metalloendopeptidase activity"/>
    <property type="evidence" value="ECO:0007669"/>
    <property type="project" value="InterPro"/>
</dbReference>
<dbReference type="InterPro" id="IPR006586">
    <property type="entry name" value="ADAM_Cys-rich"/>
</dbReference>
<feature type="disulfide bond" evidence="6">
    <location>
        <begin position="443"/>
        <end position="463"/>
    </location>
</feature>
<evidence type="ECO:0000256" key="5">
    <source>
        <dbReference type="ARBA" id="ARBA00023157"/>
    </source>
</evidence>
<dbReference type="Gene3D" id="4.10.70.10">
    <property type="entry name" value="Disintegrin domain"/>
    <property type="match status" value="1"/>
</dbReference>
<reference evidence="14" key="2">
    <citation type="journal article" date="2016" name="Sci. Rep.">
        <title>Dictyocaulus viviparus genome, variome and transcriptome elucidate lungworm biology and support future intervention.</title>
        <authorList>
            <person name="McNulty S.N."/>
            <person name="Strube C."/>
            <person name="Rosa B.A."/>
            <person name="Martin J.C."/>
            <person name="Tyagi R."/>
            <person name="Choi Y.J."/>
            <person name="Wang Q."/>
            <person name="Hallsworth Pepin K."/>
            <person name="Zhang X."/>
            <person name="Ozersky P."/>
            <person name="Wilson R.K."/>
            <person name="Sternberg P.W."/>
            <person name="Gasser R.B."/>
            <person name="Mitreva M."/>
        </authorList>
    </citation>
    <scope>NUCLEOTIDE SEQUENCE [LARGE SCALE GENOMIC DNA]</scope>
    <source>
        <strain evidence="14">HannoverDv2000</strain>
    </source>
</reference>
<dbReference type="EMBL" id="KN716163">
    <property type="protein sequence ID" value="KJH52575.1"/>
    <property type="molecule type" value="Genomic_DNA"/>
</dbReference>
<feature type="domain" description="Peptidase M12B" evidence="12">
    <location>
        <begin position="262"/>
        <end position="378"/>
    </location>
</feature>
<protein>
    <submittedName>
        <fullName evidence="13">Disintegrin</fullName>
    </submittedName>
</protein>
<dbReference type="PROSITE" id="PS01186">
    <property type="entry name" value="EGF_2"/>
    <property type="match status" value="1"/>
</dbReference>
<feature type="domain" description="EGF-like" evidence="10">
    <location>
        <begin position="586"/>
        <end position="620"/>
    </location>
</feature>
<keyword evidence="5 7" id="KW-1015">Disulfide bond</keyword>
<evidence type="ECO:0000256" key="9">
    <source>
        <dbReference type="SAM" id="Phobius"/>
    </source>
</evidence>
<proteinExistence type="predicted"/>
<dbReference type="PROSITE" id="PS50214">
    <property type="entry name" value="DISINTEGRIN_2"/>
    <property type="match status" value="1"/>
</dbReference>
<feature type="transmembrane region" description="Helical" evidence="9">
    <location>
        <begin position="654"/>
        <end position="676"/>
    </location>
</feature>
<dbReference type="STRING" id="29172.A0A0D8Y764"/>
<keyword evidence="2 9" id="KW-0812">Transmembrane</keyword>
<evidence type="ECO:0000256" key="1">
    <source>
        <dbReference type="ARBA" id="ARBA00004167"/>
    </source>
</evidence>
<dbReference type="Pfam" id="PF01421">
    <property type="entry name" value="Reprolysin"/>
    <property type="match status" value="1"/>
</dbReference>
<dbReference type="OrthoDB" id="5951731at2759"/>
<dbReference type="PROSITE" id="PS00022">
    <property type="entry name" value="EGF_1"/>
    <property type="match status" value="1"/>
</dbReference>
<feature type="compositionally biased region" description="Basic and acidic residues" evidence="8">
    <location>
        <begin position="733"/>
        <end position="747"/>
    </location>
</feature>
<comment type="subcellular location">
    <subcellularLocation>
        <location evidence="1">Membrane</location>
        <topology evidence="1">Single-pass membrane protein</topology>
    </subcellularLocation>
</comment>
<evidence type="ECO:0000259" key="10">
    <source>
        <dbReference type="PROSITE" id="PS50026"/>
    </source>
</evidence>
<dbReference type="SUPFAM" id="SSF57552">
    <property type="entry name" value="Blood coagulation inhibitor (disintegrin)"/>
    <property type="match status" value="1"/>
</dbReference>
<dbReference type="PROSITE" id="PS50215">
    <property type="entry name" value="ADAM_MEPRO"/>
    <property type="match status" value="1"/>
</dbReference>
<dbReference type="InterPro" id="IPR000742">
    <property type="entry name" value="EGF"/>
</dbReference>
<evidence type="ECO:0000259" key="11">
    <source>
        <dbReference type="PROSITE" id="PS50214"/>
    </source>
</evidence>
<dbReference type="GO" id="GO:0006509">
    <property type="term" value="P:membrane protein ectodomain proteolysis"/>
    <property type="evidence" value="ECO:0007669"/>
    <property type="project" value="TreeGrafter"/>
</dbReference>
<name>A0A0D8Y764_DICVI</name>
<dbReference type="InterPro" id="IPR001590">
    <property type="entry name" value="Peptidase_M12B"/>
</dbReference>
<evidence type="ECO:0000313" key="13">
    <source>
        <dbReference type="EMBL" id="KJH52575.1"/>
    </source>
</evidence>
<dbReference type="PANTHER" id="PTHR11905:SF248">
    <property type="entry name" value="DISINTEGRIN AND METALLOPROTEINASE DOMAIN-CONTAINING PROTEIN UNC-71"/>
    <property type="match status" value="1"/>
</dbReference>
<gene>
    <name evidence="13" type="ORF">DICVIV_01285</name>
</gene>
<keyword evidence="14" id="KW-1185">Reference proteome</keyword>
<keyword evidence="3 9" id="KW-1133">Transmembrane helix</keyword>
<evidence type="ECO:0000256" key="6">
    <source>
        <dbReference type="PROSITE-ProRule" id="PRU00068"/>
    </source>
</evidence>
<dbReference type="SMART" id="SM00050">
    <property type="entry name" value="DISIN"/>
    <property type="match status" value="1"/>
</dbReference>
<dbReference type="Proteomes" id="UP000053766">
    <property type="component" value="Unassembled WGS sequence"/>
</dbReference>
<reference evidence="13 14" key="1">
    <citation type="submission" date="2013-11" db="EMBL/GenBank/DDBJ databases">
        <title>Draft genome of the bovine lungworm Dictyocaulus viviparus.</title>
        <authorList>
            <person name="Mitreva M."/>
        </authorList>
    </citation>
    <scope>NUCLEOTIDE SEQUENCE [LARGE SCALE GENOMIC DNA]</scope>
    <source>
        <strain evidence="13 14">HannoverDv2000</strain>
    </source>
</reference>
<feature type="domain" description="Disintegrin" evidence="11">
    <location>
        <begin position="384"/>
        <end position="471"/>
    </location>
</feature>
<dbReference type="AlphaFoldDB" id="A0A0D8Y764"/>
<dbReference type="InterPro" id="IPR024079">
    <property type="entry name" value="MetalloPept_cat_dom_sf"/>
</dbReference>
<dbReference type="Gene3D" id="3.40.390.10">
    <property type="entry name" value="Collagenase (Catalytic Domain)"/>
    <property type="match status" value="1"/>
</dbReference>
<dbReference type="Pfam" id="PF08516">
    <property type="entry name" value="ADAM_CR"/>
    <property type="match status" value="1"/>
</dbReference>
<dbReference type="PANTHER" id="PTHR11905">
    <property type="entry name" value="ADAM A DISINTEGRIN AND METALLOPROTEASE DOMAIN"/>
    <property type="match status" value="1"/>
</dbReference>
<evidence type="ECO:0000259" key="12">
    <source>
        <dbReference type="PROSITE" id="PS50215"/>
    </source>
</evidence>
<dbReference type="GO" id="GO:0007229">
    <property type="term" value="P:integrin-mediated signaling pathway"/>
    <property type="evidence" value="ECO:0007669"/>
    <property type="project" value="UniProtKB-KW"/>
</dbReference>
<dbReference type="GO" id="GO:0016020">
    <property type="term" value="C:membrane"/>
    <property type="evidence" value="ECO:0007669"/>
    <property type="project" value="UniProtKB-SubCell"/>
</dbReference>
<evidence type="ECO:0000256" key="2">
    <source>
        <dbReference type="ARBA" id="ARBA00022692"/>
    </source>
</evidence>
<feature type="disulfide bond" evidence="7">
    <location>
        <begin position="610"/>
        <end position="619"/>
    </location>
</feature>
<comment type="caution">
    <text evidence="7">Lacks conserved residue(s) required for the propagation of feature annotation.</text>
</comment>